<dbReference type="EMBL" id="CP081303">
    <property type="protein sequence ID" value="QZE13065.1"/>
    <property type="molecule type" value="Genomic_DNA"/>
</dbReference>
<gene>
    <name evidence="1" type="ORF">K4L44_10740</name>
</gene>
<name>A0AC61NFT0_9BACT</name>
<reference evidence="1" key="1">
    <citation type="submission" date="2021-08" db="EMBL/GenBank/DDBJ databases">
        <title>Novel anaerobic bacterium isolated from sea squirt in East Sea, Republic of Korea.</title>
        <authorList>
            <person name="Nguyen T.H."/>
            <person name="Li Z."/>
            <person name="Lee Y.-J."/>
            <person name="Ko J."/>
            <person name="Kim S.-G."/>
        </authorList>
    </citation>
    <scope>NUCLEOTIDE SEQUENCE</scope>
    <source>
        <strain evidence="1">KCTC 25031</strain>
    </source>
</reference>
<protein>
    <submittedName>
        <fullName evidence="1">DUF5686 and carboxypeptidase regulatory-like domain-containing protein</fullName>
    </submittedName>
</protein>
<evidence type="ECO:0000313" key="1">
    <source>
        <dbReference type="EMBL" id="QZE13065.1"/>
    </source>
</evidence>
<dbReference type="Proteomes" id="UP000826212">
    <property type="component" value="Chromosome"/>
</dbReference>
<keyword evidence="2" id="KW-1185">Reference proteome</keyword>
<proteinExistence type="predicted"/>
<accession>A0AC61NFT0</accession>
<evidence type="ECO:0000313" key="2">
    <source>
        <dbReference type="Proteomes" id="UP000826212"/>
    </source>
</evidence>
<sequence>MLTFLFSFSTLHLFGEGIKGKIVDSKTKEALPFVQILVKGTYIGVVTNVDGEFKLEIPSLPAELVVRYLGYNSMTYNVTSYKQDIQIVLEQENINLETVLVVPNKSYDKILLRKIIKNRKKNNPDNRRNVSFRDYSRTSVFLNNINKESISNSKIFKNQVDAMISISDSTVMMPFFLEENITDCYRHKKGEKDSLHVILSQNNAVMTEVKDQIKGVLNKRLTSDVNFYKSQIVVFQRGFPSPISKLSSLYYNTYLTDSISDGEYKQYKFKFFPKSKKNITFSGYFWVDSETWSLTEVHAELPNEANINFVNNFSVSVNYAKDAQGKWFYNQQKVKLDLSIFKKKDELDGKPLLVQKVNTYRVLDQRKQGVSTHLVATGRQDSILQSVRIYAPMDSMEQKAEVGINKLKNNVLLKNIDRFGAMTLNGYYNLNKIDIGPYFAFYSTNEIEGSKVTLPLRTSAKMFDNFTVGGYLGYGFKSKAFDYGANIGYQFRSPKRAIISSKYHYDYFDLTRNKFMEFIQENPYQKGGGNIISSYTSFEPNPYVMKNQHLDLAFEYEVSKSLGFMWRGSVNRNYSNLNVPFVSDGKSLPYFDTQSILFDTRFSFDQDYDELFFSRIYYGNEKPIIHVGMLLGHYNINNLDVPKSGYYAQLNISFKNRVNIGPTFLKTLIEFGGIIGDVPYPVLNMTKGSRDLGSARYHYNLLHHTSYISDIYLNTHLAYNTGGILFNKIPLIKNLNLREMFTFKAYYGKLTGNHNSVMEIPSFFTTSSNVPYMETSVGVTNIFKCLRVEYVYRINKDKSFDSFSDRSGIRCRIEVTF</sequence>
<organism evidence="1 2">
    <name type="scientific">Halosquirtibacter laminarini</name>
    <dbReference type="NCBI Taxonomy" id="3374600"/>
    <lineage>
        <taxon>Bacteria</taxon>
        <taxon>Pseudomonadati</taxon>
        <taxon>Bacteroidota</taxon>
        <taxon>Bacteroidia</taxon>
        <taxon>Marinilabiliales</taxon>
        <taxon>Prolixibacteraceae</taxon>
        <taxon>Halosquirtibacter</taxon>
    </lineage>
</organism>